<dbReference type="Proteomes" id="UP000461443">
    <property type="component" value="Unassembled WGS sequence"/>
</dbReference>
<dbReference type="PANTHER" id="PTHR10655:SF17">
    <property type="entry name" value="LYSOPHOSPHOLIPASE-LIKE PROTEIN 1"/>
    <property type="match status" value="1"/>
</dbReference>
<dbReference type="InterPro" id="IPR050565">
    <property type="entry name" value="LYPA1-2/EST-like"/>
</dbReference>
<evidence type="ECO:0000313" key="4">
    <source>
        <dbReference type="EMBL" id="NDL61947.1"/>
    </source>
</evidence>
<comment type="similarity">
    <text evidence="1">Belongs to the AB hydrolase superfamily. AB hydrolase 2 family.</text>
</comment>
<name>A0A845SF13_9GAMM</name>
<comment type="caution">
    <text evidence="4">The sequence shown here is derived from an EMBL/GenBank/DDBJ whole genome shotgun (WGS) entry which is preliminary data.</text>
</comment>
<dbReference type="EMBL" id="WUBS01000002">
    <property type="protein sequence ID" value="NDL61947.1"/>
    <property type="molecule type" value="Genomic_DNA"/>
</dbReference>
<dbReference type="InterPro" id="IPR029058">
    <property type="entry name" value="AB_hydrolase_fold"/>
</dbReference>
<dbReference type="InterPro" id="IPR003140">
    <property type="entry name" value="PLipase/COase/thioEstase"/>
</dbReference>
<gene>
    <name evidence="4" type="ORF">GRH90_04105</name>
</gene>
<keyword evidence="5" id="KW-1185">Reference proteome</keyword>
<dbReference type="GO" id="GO:0016787">
    <property type="term" value="F:hydrolase activity"/>
    <property type="evidence" value="ECO:0007669"/>
    <property type="project" value="UniProtKB-KW"/>
</dbReference>
<sequence>MSRSLVIMLHGVGSNGNDLAPLGDIWRPNLPETGFVAPDAPFPFEQGPGRQWFSITGVTEHNRPERVAAARAAFDATLTGLMAENGLAGQPERVVLLGFSQGSIMALDAVVSGRWQLAGVVAFSGRLSSPAPLTPPAHLPVLLIHGAQDPVISPQETERAALTLEGLGVAVTSFILPGLGHSLNAEGVATAGRFIVGALRPGQ</sequence>
<evidence type="ECO:0000256" key="2">
    <source>
        <dbReference type="ARBA" id="ARBA00022801"/>
    </source>
</evidence>
<organism evidence="4 5">
    <name type="scientific">Acerihabitans arboris</name>
    <dbReference type="NCBI Taxonomy" id="2691583"/>
    <lineage>
        <taxon>Bacteria</taxon>
        <taxon>Pseudomonadati</taxon>
        <taxon>Pseudomonadota</taxon>
        <taxon>Gammaproteobacteria</taxon>
        <taxon>Enterobacterales</taxon>
        <taxon>Pectobacteriaceae</taxon>
        <taxon>Acerihabitans</taxon>
    </lineage>
</organism>
<reference evidence="4 5" key="1">
    <citation type="submission" date="2019-12" db="EMBL/GenBank/DDBJ databases">
        <authorList>
            <person name="Lee S.D."/>
        </authorList>
    </citation>
    <scope>NUCLEOTIDE SEQUENCE [LARGE SCALE GENOMIC DNA]</scope>
    <source>
        <strain evidence="4 5">SAP-6</strain>
    </source>
</reference>
<evidence type="ECO:0000313" key="5">
    <source>
        <dbReference type="Proteomes" id="UP000461443"/>
    </source>
</evidence>
<feature type="domain" description="Phospholipase/carboxylesterase/thioesterase" evidence="3">
    <location>
        <begin position="3"/>
        <end position="195"/>
    </location>
</feature>
<reference evidence="4 5" key="2">
    <citation type="submission" date="2020-02" db="EMBL/GenBank/DDBJ databases">
        <title>The new genus of Enterobacteriales.</title>
        <authorList>
            <person name="Kim I.S."/>
        </authorList>
    </citation>
    <scope>NUCLEOTIDE SEQUENCE [LARGE SCALE GENOMIC DNA]</scope>
    <source>
        <strain evidence="4 5">SAP-6</strain>
    </source>
</reference>
<dbReference type="AlphaFoldDB" id="A0A845SF13"/>
<accession>A0A845SF13</accession>
<dbReference type="PANTHER" id="PTHR10655">
    <property type="entry name" value="LYSOPHOSPHOLIPASE-RELATED"/>
    <property type="match status" value="1"/>
</dbReference>
<dbReference type="RefSeq" id="WP_162364615.1">
    <property type="nucleotide sequence ID" value="NZ_WUBS01000002.1"/>
</dbReference>
<keyword evidence="2" id="KW-0378">Hydrolase</keyword>
<dbReference type="Gene3D" id="3.40.50.1820">
    <property type="entry name" value="alpha/beta hydrolase"/>
    <property type="match status" value="1"/>
</dbReference>
<dbReference type="Pfam" id="PF02230">
    <property type="entry name" value="Abhydrolase_2"/>
    <property type="match status" value="1"/>
</dbReference>
<evidence type="ECO:0000259" key="3">
    <source>
        <dbReference type="Pfam" id="PF02230"/>
    </source>
</evidence>
<protein>
    <submittedName>
        <fullName evidence="4">Phospholipase</fullName>
    </submittedName>
</protein>
<evidence type="ECO:0000256" key="1">
    <source>
        <dbReference type="ARBA" id="ARBA00006499"/>
    </source>
</evidence>
<proteinExistence type="inferred from homology"/>
<dbReference type="SUPFAM" id="SSF53474">
    <property type="entry name" value="alpha/beta-Hydrolases"/>
    <property type="match status" value="1"/>
</dbReference>